<dbReference type="InterPro" id="IPR036890">
    <property type="entry name" value="HATPase_C_sf"/>
</dbReference>
<dbReference type="SUPFAM" id="SSF55874">
    <property type="entry name" value="ATPase domain of HSP90 chaperone/DNA topoisomerase II/histidine kinase"/>
    <property type="match status" value="1"/>
</dbReference>
<dbReference type="InterPro" id="IPR004358">
    <property type="entry name" value="Sig_transdc_His_kin-like_C"/>
</dbReference>
<dbReference type="EMBL" id="JAPDOB010000001">
    <property type="protein sequence ID" value="MCW3797207.1"/>
    <property type="molecule type" value="Genomic_DNA"/>
</dbReference>
<reference evidence="4 5" key="1">
    <citation type="submission" date="2022-10" db="EMBL/GenBank/DDBJ databases">
        <title>Sphingomonas sp.</title>
        <authorList>
            <person name="Jin C."/>
        </authorList>
    </citation>
    <scope>NUCLEOTIDE SEQUENCE [LARGE SCALE GENOMIC DNA]</scope>
    <source>
        <strain evidence="4 5">BN140010</strain>
    </source>
</reference>
<comment type="catalytic activity">
    <reaction evidence="1">
        <text>ATP + protein L-histidine = ADP + protein N-phospho-L-histidine.</text>
        <dbReference type="EC" id="2.7.13.3"/>
    </reaction>
</comment>
<dbReference type="EC" id="2.7.13.3" evidence="2"/>
<dbReference type="InterPro" id="IPR005467">
    <property type="entry name" value="His_kinase_dom"/>
</dbReference>
<evidence type="ECO:0000259" key="3">
    <source>
        <dbReference type="PROSITE" id="PS50109"/>
    </source>
</evidence>
<dbReference type="InterPro" id="IPR003594">
    <property type="entry name" value="HATPase_dom"/>
</dbReference>
<evidence type="ECO:0000256" key="1">
    <source>
        <dbReference type="ARBA" id="ARBA00000085"/>
    </source>
</evidence>
<name>A0ABT3JDR1_9SPHN</name>
<sequence length="241" mass="26315">MTEQQQHYTEESGEAFRAAEGRLPLTFAHDFRNMMQCAASALHFLNRELCDHSSPEIQRTAATAARAVERASRMANHLLTAAGAEQRQVDVRETILMLSELLRLSLGGHIRLETLTTDRLPPVHCAPQRLEDALLNLALNARDAMPEGGVLLFEARSCHLHRQAESCVVISVSDNGTGMPPEVVRQAFRPFFTTKKDQGGTGLGLSSVRAFVDQLGGTIEVISRPAGGTTIKLHLPTDGLI</sequence>
<dbReference type="SMART" id="SM00387">
    <property type="entry name" value="HATPase_c"/>
    <property type="match status" value="1"/>
</dbReference>
<dbReference type="PRINTS" id="PR00344">
    <property type="entry name" value="BCTRLSENSOR"/>
</dbReference>
<gene>
    <name evidence="4" type="ORF">OMW55_05215</name>
</gene>
<dbReference type="InterPro" id="IPR036097">
    <property type="entry name" value="HisK_dim/P_sf"/>
</dbReference>
<dbReference type="GO" id="GO:0005524">
    <property type="term" value="F:ATP binding"/>
    <property type="evidence" value="ECO:0007669"/>
    <property type="project" value="UniProtKB-KW"/>
</dbReference>
<evidence type="ECO:0000256" key="2">
    <source>
        <dbReference type="ARBA" id="ARBA00012438"/>
    </source>
</evidence>
<protein>
    <recommendedName>
        <fullName evidence="2">histidine kinase</fullName>
        <ecNumber evidence="2">2.7.13.3</ecNumber>
    </recommendedName>
</protein>
<comment type="caution">
    <text evidence="4">The sequence shown here is derived from an EMBL/GenBank/DDBJ whole genome shotgun (WGS) entry which is preliminary data.</text>
</comment>
<dbReference type="PANTHER" id="PTHR43065:SF49">
    <property type="entry name" value="HISTIDINE KINASE"/>
    <property type="match status" value="1"/>
</dbReference>
<accession>A0ABT3JDR1</accession>
<dbReference type="PROSITE" id="PS50109">
    <property type="entry name" value="HIS_KIN"/>
    <property type="match status" value="1"/>
</dbReference>
<dbReference type="Gene3D" id="3.30.565.10">
    <property type="entry name" value="Histidine kinase-like ATPase, C-terminal domain"/>
    <property type="match status" value="1"/>
</dbReference>
<dbReference type="SUPFAM" id="SSF47384">
    <property type="entry name" value="Homodimeric domain of signal transducing histidine kinase"/>
    <property type="match status" value="1"/>
</dbReference>
<keyword evidence="4" id="KW-0547">Nucleotide-binding</keyword>
<proteinExistence type="predicted"/>
<organism evidence="4 5">
    <name type="scientific">Sphingomonas arvum</name>
    <dbReference type="NCBI Taxonomy" id="2992113"/>
    <lineage>
        <taxon>Bacteria</taxon>
        <taxon>Pseudomonadati</taxon>
        <taxon>Pseudomonadota</taxon>
        <taxon>Alphaproteobacteria</taxon>
        <taxon>Sphingomonadales</taxon>
        <taxon>Sphingomonadaceae</taxon>
        <taxon>Sphingomonas</taxon>
    </lineage>
</organism>
<feature type="domain" description="Histidine kinase" evidence="3">
    <location>
        <begin position="26"/>
        <end position="239"/>
    </location>
</feature>
<evidence type="ECO:0000313" key="4">
    <source>
        <dbReference type="EMBL" id="MCW3797207.1"/>
    </source>
</evidence>
<dbReference type="PANTHER" id="PTHR43065">
    <property type="entry name" value="SENSOR HISTIDINE KINASE"/>
    <property type="match status" value="1"/>
</dbReference>
<keyword evidence="4" id="KW-0067">ATP-binding</keyword>
<dbReference type="Proteomes" id="UP001526246">
    <property type="component" value="Unassembled WGS sequence"/>
</dbReference>
<dbReference type="RefSeq" id="WP_264881355.1">
    <property type="nucleotide sequence ID" value="NZ_JAPDOB010000001.1"/>
</dbReference>
<dbReference type="Pfam" id="PF02518">
    <property type="entry name" value="HATPase_c"/>
    <property type="match status" value="1"/>
</dbReference>
<evidence type="ECO:0000313" key="5">
    <source>
        <dbReference type="Proteomes" id="UP001526246"/>
    </source>
</evidence>
<keyword evidence="5" id="KW-1185">Reference proteome</keyword>